<protein>
    <recommendedName>
        <fullName evidence="4">Membrane-bound lysozyme-inhibitor of c-type lysozyme</fullName>
    </recommendedName>
</protein>
<dbReference type="STRING" id="366533.SAMN05444339_101715"/>
<proteinExistence type="predicted"/>
<evidence type="ECO:0000256" key="1">
    <source>
        <dbReference type="SAM" id="SignalP"/>
    </source>
</evidence>
<feature type="chain" id="PRO_5012612334" description="Membrane-bound lysozyme-inhibitor of c-type lysozyme" evidence="1">
    <location>
        <begin position="21"/>
        <end position="128"/>
    </location>
</feature>
<dbReference type="AlphaFoldDB" id="A0A1M4UGE4"/>
<keyword evidence="3" id="KW-1185">Reference proteome</keyword>
<reference evidence="3" key="1">
    <citation type="submission" date="2016-11" db="EMBL/GenBank/DDBJ databases">
        <authorList>
            <person name="Varghese N."/>
            <person name="Submissions S."/>
        </authorList>
    </citation>
    <scope>NUCLEOTIDE SEQUENCE [LARGE SCALE GENOMIC DNA]</scope>
    <source>
        <strain evidence="3">DSM 29326</strain>
    </source>
</reference>
<evidence type="ECO:0000313" key="2">
    <source>
        <dbReference type="EMBL" id="SHE55735.1"/>
    </source>
</evidence>
<accession>A0A1M4UGE4</accession>
<gene>
    <name evidence="2" type="ORF">SAMN05444339_101715</name>
</gene>
<evidence type="ECO:0000313" key="3">
    <source>
        <dbReference type="Proteomes" id="UP000183987"/>
    </source>
</evidence>
<dbReference type="PROSITE" id="PS51257">
    <property type="entry name" value="PROKAR_LIPOPROTEIN"/>
    <property type="match status" value="1"/>
</dbReference>
<organism evidence="2 3">
    <name type="scientific">Loktanella atrilutea</name>
    <dbReference type="NCBI Taxonomy" id="366533"/>
    <lineage>
        <taxon>Bacteria</taxon>
        <taxon>Pseudomonadati</taxon>
        <taxon>Pseudomonadota</taxon>
        <taxon>Alphaproteobacteria</taxon>
        <taxon>Rhodobacterales</taxon>
        <taxon>Roseobacteraceae</taxon>
        <taxon>Loktanella</taxon>
    </lineage>
</organism>
<feature type="signal peptide" evidence="1">
    <location>
        <begin position="1"/>
        <end position="20"/>
    </location>
</feature>
<keyword evidence="1" id="KW-0732">Signal</keyword>
<evidence type="ECO:0008006" key="4">
    <source>
        <dbReference type="Google" id="ProtNLM"/>
    </source>
</evidence>
<name>A0A1M4UGE4_LOKAT</name>
<dbReference type="Proteomes" id="UP000183987">
    <property type="component" value="Unassembled WGS sequence"/>
</dbReference>
<dbReference type="EMBL" id="FQUE01000001">
    <property type="protein sequence ID" value="SHE55735.1"/>
    <property type="molecule type" value="Genomic_DNA"/>
</dbReference>
<sequence>MMRAVILTGALACHATLAAAEGAVQVLSCTATTSCDERGSCTPATDAVTFTLTPVQVDADGAGQFTIAYGDVTAQMGSLSRTGPFVWAEGEADTQSLLVSGPDSLVWVRQDRGTPNATTLFLTCKDPA</sequence>